<dbReference type="SUPFAM" id="SSF52540">
    <property type="entry name" value="P-loop containing nucleoside triphosphate hydrolases"/>
    <property type="match status" value="1"/>
</dbReference>
<dbReference type="PATRIC" id="fig|305.106.peg.2502"/>
<gene>
    <name evidence="2" type="ORF">RUN39_v1_340022</name>
</gene>
<name>A0A0S4TQS3_RALSL</name>
<dbReference type="EMBL" id="LN899819">
    <property type="protein sequence ID" value="CUV12350.1"/>
    <property type="molecule type" value="Genomic_DNA"/>
</dbReference>
<sequence length="194" mass="20510">MSIHSLGCRRFGRSGRFDEVTFAPDPATVGEVLNVIGGQVDEGLTCVPVMHEMAVARAISDTIHFTERGAIVEHEAADRLFAARAVGTPSGATGNACAMACRRQQRGLRGPAGPADGRPSPHQHSQARRRGVSSRLTMMVPFQGETGTRCDAAAAPATVSDESAPTSHRAMPGRRRQAMTREPGDRPSPSVDVG</sequence>
<proteinExistence type="predicted"/>
<evidence type="ECO:0000256" key="1">
    <source>
        <dbReference type="SAM" id="MobiDB-lite"/>
    </source>
</evidence>
<feature type="region of interest" description="Disordered" evidence="1">
    <location>
        <begin position="107"/>
        <end position="194"/>
    </location>
</feature>
<protein>
    <submittedName>
        <fullName evidence="2">Hypothethical protein (Modular protein)</fullName>
    </submittedName>
</protein>
<dbReference type="InterPro" id="IPR027417">
    <property type="entry name" value="P-loop_NTPase"/>
</dbReference>
<accession>A0A0S4TQS3</accession>
<dbReference type="AlphaFoldDB" id="A0A0S4TQS3"/>
<reference evidence="2" key="1">
    <citation type="submission" date="2015-10" db="EMBL/GenBank/DDBJ databases">
        <authorList>
            <person name="Gilbert D.G."/>
        </authorList>
    </citation>
    <scope>NUCLEOTIDE SEQUENCE</scope>
    <source>
        <strain evidence="2">Phyl III-seqv23</strain>
    </source>
</reference>
<dbReference type="Gene3D" id="3.40.50.300">
    <property type="entry name" value="P-loop containing nucleotide triphosphate hydrolases"/>
    <property type="match status" value="1"/>
</dbReference>
<organism evidence="2">
    <name type="scientific">Ralstonia solanacearum</name>
    <name type="common">Pseudomonas solanacearum</name>
    <dbReference type="NCBI Taxonomy" id="305"/>
    <lineage>
        <taxon>Bacteria</taxon>
        <taxon>Pseudomonadati</taxon>
        <taxon>Pseudomonadota</taxon>
        <taxon>Betaproteobacteria</taxon>
        <taxon>Burkholderiales</taxon>
        <taxon>Burkholderiaceae</taxon>
        <taxon>Ralstonia</taxon>
        <taxon>Ralstonia solanacearum species complex</taxon>
    </lineage>
</organism>
<evidence type="ECO:0000313" key="2">
    <source>
        <dbReference type="EMBL" id="CUV12350.1"/>
    </source>
</evidence>